<dbReference type="AlphaFoldDB" id="A0A9Q1ISP6"/>
<sequence length="66" mass="7294">MTKRAPRCLFILLFVQRNKGIASFARDTFVPELRAPSVAVGYRSPDCNTVETVTTAPLVASQVDMH</sequence>
<dbReference type="EMBL" id="JAINUF010000009">
    <property type="protein sequence ID" value="KAJ8350782.1"/>
    <property type="molecule type" value="Genomic_DNA"/>
</dbReference>
<name>A0A9Q1ISP6_SYNKA</name>
<evidence type="ECO:0000313" key="2">
    <source>
        <dbReference type="Proteomes" id="UP001152622"/>
    </source>
</evidence>
<comment type="caution">
    <text evidence="1">The sequence shown here is derived from an EMBL/GenBank/DDBJ whole genome shotgun (WGS) entry which is preliminary data.</text>
</comment>
<evidence type="ECO:0000313" key="1">
    <source>
        <dbReference type="EMBL" id="KAJ8350782.1"/>
    </source>
</evidence>
<reference evidence="1" key="1">
    <citation type="journal article" date="2023" name="Science">
        <title>Genome structures resolve the early diversification of teleost fishes.</title>
        <authorList>
            <person name="Parey E."/>
            <person name="Louis A."/>
            <person name="Montfort J."/>
            <person name="Bouchez O."/>
            <person name="Roques C."/>
            <person name="Iampietro C."/>
            <person name="Lluch J."/>
            <person name="Castinel A."/>
            <person name="Donnadieu C."/>
            <person name="Desvignes T."/>
            <person name="Floi Bucao C."/>
            <person name="Jouanno E."/>
            <person name="Wen M."/>
            <person name="Mejri S."/>
            <person name="Dirks R."/>
            <person name="Jansen H."/>
            <person name="Henkel C."/>
            <person name="Chen W.J."/>
            <person name="Zahm M."/>
            <person name="Cabau C."/>
            <person name="Klopp C."/>
            <person name="Thompson A.W."/>
            <person name="Robinson-Rechavi M."/>
            <person name="Braasch I."/>
            <person name="Lecointre G."/>
            <person name="Bobe J."/>
            <person name="Postlethwait J.H."/>
            <person name="Berthelot C."/>
            <person name="Roest Crollius H."/>
            <person name="Guiguen Y."/>
        </authorList>
    </citation>
    <scope>NUCLEOTIDE SEQUENCE</scope>
    <source>
        <strain evidence="1">WJC10195</strain>
    </source>
</reference>
<gene>
    <name evidence="1" type="ORF">SKAU_G00259120</name>
</gene>
<protein>
    <submittedName>
        <fullName evidence="1">Uncharacterized protein</fullName>
    </submittedName>
</protein>
<proteinExistence type="predicted"/>
<dbReference type="Proteomes" id="UP001152622">
    <property type="component" value="Chromosome 9"/>
</dbReference>
<accession>A0A9Q1ISP6</accession>
<organism evidence="1 2">
    <name type="scientific">Synaphobranchus kaupii</name>
    <name type="common">Kaup's arrowtooth eel</name>
    <dbReference type="NCBI Taxonomy" id="118154"/>
    <lineage>
        <taxon>Eukaryota</taxon>
        <taxon>Metazoa</taxon>
        <taxon>Chordata</taxon>
        <taxon>Craniata</taxon>
        <taxon>Vertebrata</taxon>
        <taxon>Euteleostomi</taxon>
        <taxon>Actinopterygii</taxon>
        <taxon>Neopterygii</taxon>
        <taxon>Teleostei</taxon>
        <taxon>Anguilliformes</taxon>
        <taxon>Synaphobranchidae</taxon>
        <taxon>Synaphobranchus</taxon>
    </lineage>
</organism>
<keyword evidence="2" id="KW-1185">Reference proteome</keyword>